<reference evidence="1" key="2">
    <citation type="journal article" date="2015" name="Data Brief">
        <title>Shoot transcriptome of the giant reed, Arundo donax.</title>
        <authorList>
            <person name="Barrero R.A."/>
            <person name="Guerrero F.D."/>
            <person name="Moolhuijzen P."/>
            <person name="Goolsby J.A."/>
            <person name="Tidwell J."/>
            <person name="Bellgard S.E."/>
            <person name="Bellgard M.I."/>
        </authorList>
    </citation>
    <scope>NUCLEOTIDE SEQUENCE</scope>
    <source>
        <tissue evidence="1">Shoot tissue taken approximately 20 cm above the soil surface</tissue>
    </source>
</reference>
<proteinExistence type="predicted"/>
<dbReference type="AlphaFoldDB" id="A0A0A9EP60"/>
<dbReference type="EMBL" id="GBRH01198285">
    <property type="protein sequence ID" value="JAD99610.1"/>
    <property type="molecule type" value="Transcribed_RNA"/>
</dbReference>
<organism evidence="1">
    <name type="scientific">Arundo donax</name>
    <name type="common">Giant reed</name>
    <name type="synonym">Donax arundinaceus</name>
    <dbReference type="NCBI Taxonomy" id="35708"/>
    <lineage>
        <taxon>Eukaryota</taxon>
        <taxon>Viridiplantae</taxon>
        <taxon>Streptophyta</taxon>
        <taxon>Embryophyta</taxon>
        <taxon>Tracheophyta</taxon>
        <taxon>Spermatophyta</taxon>
        <taxon>Magnoliopsida</taxon>
        <taxon>Liliopsida</taxon>
        <taxon>Poales</taxon>
        <taxon>Poaceae</taxon>
        <taxon>PACMAD clade</taxon>
        <taxon>Arundinoideae</taxon>
        <taxon>Arundineae</taxon>
        <taxon>Arundo</taxon>
    </lineage>
</organism>
<name>A0A0A9EP60_ARUDO</name>
<accession>A0A0A9EP60</accession>
<evidence type="ECO:0000313" key="1">
    <source>
        <dbReference type="EMBL" id="JAD99610.1"/>
    </source>
</evidence>
<sequence length="88" mass="9910">MKWRVLLHMPSFLVEKQKNIIIACMSLHNFIRDSALSDELFQMCDEDEEYIPPIASLGGGDYNGAASDDGDMCVFCDFIVNSLMTGRE</sequence>
<reference evidence="1" key="1">
    <citation type="submission" date="2014-09" db="EMBL/GenBank/DDBJ databases">
        <authorList>
            <person name="Magalhaes I.L.F."/>
            <person name="Oliveira U."/>
            <person name="Santos F.R."/>
            <person name="Vidigal T.H.D.A."/>
            <person name="Brescovit A.D."/>
            <person name="Santos A.J."/>
        </authorList>
    </citation>
    <scope>NUCLEOTIDE SEQUENCE</scope>
    <source>
        <tissue evidence="1">Shoot tissue taken approximately 20 cm above the soil surface</tissue>
    </source>
</reference>
<evidence type="ECO:0008006" key="2">
    <source>
        <dbReference type="Google" id="ProtNLM"/>
    </source>
</evidence>
<protein>
    <recommendedName>
        <fullName evidence="2">DDE Tnp4 domain-containing protein</fullName>
    </recommendedName>
</protein>